<evidence type="ECO:0000313" key="3">
    <source>
        <dbReference type="Proteomes" id="UP000054270"/>
    </source>
</evidence>
<accession>A0A0D2P508</accession>
<feature type="region of interest" description="Disordered" evidence="1">
    <location>
        <begin position="1"/>
        <end position="32"/>
    </location>
</feature>
<feature type="compositionally biased region" description="Low complexity" evidence="1">
    <location>
        <begin position="89"/>
        <end position="102"/>
    </location>
</feature>
<organism evidence="2 3">
    <name type="scientific">Hypholoma sublateritium (strain FD-334 SS-4)</name>
    <dbReference type="NCBI Taxonomy" id="945553"/>
    <lineage>
        <taxon>Eukaryota</taxon>
        <taxon>Fungi</taxon>
        <taxon>Dikarya</taxon>
        <taxon>Basidiomycota</taxon>
        <taxon>Agaricomycotina</taxon>
        <taxon>Agaricomycetes</taxon>
        <taxon>Agaricomycetidae</taxon>
        <taxon>Agaricales</taxon>
        <taxon>Agaricineae</taxon>
        <taxon>Strophariaceae</taxon>
        <taxon>Hypholoma</taxon>
    </lineage>
</organism>
<feature type="compositionally biased region" description="Basic and acidic residues" evidence="1">
    <location>
        <begin position="71"/>
        <end position="80"/>
    </location>
</feature>
<keyword evidence="3" id="KW-1185">Reference proteome</keyword>
<sequence length="142" mass="15401">MHCSEPPSNNAAYFPHPSNQLQGAMTATSMEQQKRLYSTQLAAHTIRQWNAVRRPLSSERKSRSPPSISEGDQHEAHDGAESNGQLTPTSRTSRQRGTSRQTAHGAVNPPKVHVVDFAARTDSAKPSNKSPTAGAARKPEHG</sequence>
<name>A0A0D2P508_HYPSF</name>
<gene>
    <name evidence="2" type="ORF">HYPSUDRAFT_36862</name>
</gene>
<evidence type="ECO:0000313" key="2">
    <source>
        <dbReference type="EMBL" id="KJA26004.1"/>
    </source>
</evidence>
<reference evidence="3" key="1">
    <citation type="submission" date="2014-04" db="EMBL/GenBank/DDBJ databases">
        <title>Evolutionary Origins and Diversification of the Mycorrhizal Mutualists.</title>
        <authorList>
            <consortium name="DOE Joint Genome Institute"/>
            <consortium name="Mycorrhizal Genomics Consortium"/>
            <person name="Kohler A."/>
            <person name="Kuo A."/>
            <person name="Nagy L.G."/>
            <person name="Floudas D."/>
            <person name="Copeland A."/>
            <person name="Barry K.W."/>
            <person name="Cichocki N."/>
            <person name="Veneault-Fourrey C."/>
            <person name="LaButti K."/>
            <person name="Lindquist E.A."/>
            <person name="Lipzen A."/>
            <person name="Lundell T."/>
            <person name="Morin E."/>
            <person name="Murat C."/>
            <person name="Riley R."/>
            <person name="Ohm R."/>
            <person name="Sun H."/>
            <person name="Tunlid A."/>
            <person name="Henrissat B."/>
            <person name="Grigoriev I.V."/>
            <person name="Hibbett D.S."/>
            <person name="Martin F."/>
        </authorList>
    </citation>
    <scope>NUCLEOTIDE SEQUENCE [LARGE SCALE GENOMIC DNA]</scope>
    <source>
        <strain evidence="3">FD-334 SS-4</strain>
    </source>
</reference>
<dbReference type="AlphaFoldDB" id="A0A0D2P508"/>
<dbReference type="OrthoDB" id="3064273at2759"/>
<feature type="region of interest" description="Disordered" evidence="1">
    <location>
        <begin position="46"/>
        <end position="142"/>
    </location>
</feature>
<dbReference type="EMBL" id="KN817529">
    <property type="protein sequence ID" value="KJA26004.1"/>
    <property type="molecule type" value="Genomic_DNA"/>
</dbReference>
<evidence type="ECO:0000256" key="1">
    <source>
        <dbReference type="SAM" id="MobiDB-lite"/>
    </source>
</evidence>
<proteinExistence type="predicted"/>
<protein>
    <submittedName>
        <fullName evidence="2">Uncharacterized protein</fullName>
    </submittedName>
</protein>
<dbReference type="Proteomes" id="UP000054270">
    <property type="component" value="Unassembled WGS sequence"/>
</dbReference>